<gene>
    <name evidence="1" type="ORF">DIS07_08335</name>
</gene>
<dbReference type="Proteomes" id="UP000245670">
    <property type="component" value="Unassembled WGS sequence"/>
</dbReference>
<dbReference type="RefSeq" id="WP_109404786.1">
    <property type="nucleotide sequence ID" value="NZ_QFFG01000003.1"/>
</dbReference>
<organism evidence="1 2">
    <name type="scientific">Polaribacter aquimarinus</name>
    <dbReference type="NCBI Taxonomy" id="2100726"/>
    <lineage>
        <taxon>Bacteria</taxon>
        <taxon>Pseudomonadati</taxon>
        <taxon>Bacteroidota</taxon>
        <taxon>Flavobacteriia</taxon>
        <taxon>Flavobacteriales</taxon>
        <taxon>Flavobacteriaceae</taxon>
    </lineage>
</organism>
<name>A0A2U2JAE0_9FLAO</name>
<dbReference type="InterPro" id="IPR025935">
    <property type="entry name" value="AbiH"/>
</dbReference>
<evidence type="ECO:0008006" key="3">
    <source>
        <dbReference type="Google" id="ProtNLM"/>
    </source>
</evidence>
<sequence length="380" mass="45747">MKRKEKIYNRLILVGNGFDLALGIKTSYNDFLFWYLKSRLLLSVKSEDIIANPEHGTKYNYYEDKISKVFWKRNYSENDKLDFIERYKTLKDIQVAIKQKQNFVINTSTSVLFRTIYDTSINSWIDVEQSYYVLLKKHFTRKEVILKINEDFEFIKNQLEIYLTTLKLPELKRASITQFIEQFFDGISKDEIIDINKQHLSLGTKNYYFLNFNYTDSLRSILDSFSIYNTNKSFNPSYQINHIHGKLNSKEERIIFGYGDEMDNFYTQIQDLNDNEYLKNIKSFQYFQSQNYRNLLRFVNSNEYQVCIYGHSCGLSDRVMLNEIFENDNCKSIKIYYYKDERDYVNKTMEISRHFKDNNLMRQKIVNFKKENIIPQLFLT</sequence>
<evidence type="ECO:0000313" key="1">
    <source>
        <dbReference type="EMBL" id="PWG05241.1"/>
    </source>
</evidence>
<accession>A0A2U2JAE0</accession>
<evidence type="ECO:0000313" key="2">
    <source>
        <dbReference type="Proteomes" id="UP000245670"/>
    </source>
</evidence>
<dbReference type="EMBL" id="QFFG01000003">
    <property type="protein sequence ID" value="PWG05241.1"/>
    <property type="molecule type" value="Genomic_DNA"/>
</dbReference>
<dbReference type="AlphaFoldDB" id="A0A2U2JAE0"/>
<proteinExistence type="predicted"/>
<reference evidence="1 2" key="1">
    <citation type="submission" date="2018-05" db="EMBL/GenBank/DDBJ databases">
        <title>Polaribacter aquimarinus sp. nov., isolated from sediment in a sediment of sea.</title>
        <authorList>
            <person name="Lu D."/>
        </authorList>
    </citation>
    <scope>NUCLEOTIDE SEQUENCE [LARGE SCALE GENOMIC DNA]</scope>
    <source>
        <strain evidence="1 2">ZY113</strain>
    </source>
</reference>
<protein>
    <recommendedName>
        <fullName evidence="3">Bacteriophage abortive infection AbiH</fullName>
    </recommendedName>
</protein>
<keyword evidence="2" id="KW-1185">Reference proteome</keyword>
<comment type="caution">
    <text evidence="1">The sequence shown here is derived from an EMBL/GenBank/DDBJ whole genome shotgun (WGS) entry which is preliminary data.</text>
</comment>
<dbReference type="Pfam" id="PF14253">
    <property type="entry name" value="AbiH"/>
    <property type="match status" value="1"/>
</dbReference>
<dbReference type="OrthoDB" id="5903604at2"/>